<protein>
    <submittedName>
        <fullName evidence="3">Uncharacterized protein</fullName>
    </submittedName>
</protein>
<dbReference type="Proteomes" id="UP000318103">
    <property type="component" value="Unassembled WGS sequence"/>
</dbReference>
<evidence type="ECO:0000313" key="4">
    <source>
        <dbReference type="Proteomes" id="UP000318103"/>
    </source>
</evidence>
<proteinExistence type="predicted"/>
<sequence>MASLVLSALPAVPAAAALPKSAPAAAKTGTVDETTASARAQASGEPVEVTADRTEYSTTKANPDGSFTLTQSTTPQRVKEKDGGWGAVDPVLERRADGRVAPKGAVVDLSFSGGGPGSDMIELGRDGRSVTLGWPGSLPTPTLDGATATYANVFDGVDLQLTATAESYREVLVVRTPEAARNPALEQVELTASGDGLSVVPGAGGGLRAIDEDGNAVFRGPAGQMWDSASDSGSGPQTQLLRTDAGGPVEGQAQGDPSQPGEGDTTAVLPVKVDDGAVAVHPDLDLLRGKNTVYPVYIDPSVGLGVSERTKISSDGDKFWTCTWAAPSSPARTSPGSPRSSRGAAGGSTGYYLPGSLESLWAWTGAMSADQIRSQVLDTD</sequence>
<gene>
    <name evidence="3" type="ORF">FB563_0931</name>
</gene>
<feature type="region of interest" description="Disordered" evidence="1">
    <location>
        <begin position="17"/>
        <end position="90"/>
    </location>
</feature>
<organism evidence="3 4">
    <name type="scientific">Streptomyces puniciscabiei</name>
    <dbReference type="NCBI Taxonomy" id="164348"/>
    <lineage>
        <taxon>Bacteria</taxon>
        <taxon>Bacillati</taxon>
        <taxon>Actinomycetota</taxon>
        <taxon>Actinomycetes</taxon>
        <taxon>Kitasatosporales</taxon>
        <taxon>Streptomycetaceae</taxon>
        <taxon>Streptomyces</taxon>
    </lineage>
</organism>
<feature type="region of interest" description="Disordered" evidence="1">
    <location>
        <begin position="219"/>
        <end position="267"/>
    </location>
</feature>
<evidence type="ECO:0000256" key="2">
    <source>
        <dbReference type="SAM" id="SignalP"/>
    </source>
</evidence>
<feature type="region of interest" description="Disordered" evidence="1">
    <location>
        <begin position="326"/>
        <end position="348"/>
    </location>
</feature>
<dbReference type="AlphaFoldDB" id="A0A542UA90"/>
<feature type="chain" id="PRO_5038502148" evidence="2">
    <location>
        <begin position="17"/>
        <end position="380"/>
    </location>
</feature>
<feature type="compositionally biased region" description="Polar residues" evidence="1">
    <location>
        <begin position="56"/>
        <end position="76"/>
    </location>
</feature>
<feature type="compositionally biased region" description="Polar residues" evidence="1">
    <location>
        <begin position="31"/>
        <end position="40"/>
    </location>
</feature>
<evidence type="ECO:0000313" key="3">
    <source>
        <dbReference type="EMBL" id="TQK96004.1"/>
    </source>
</evidence>
<keyword evidence="4" id="KW-1185">Reference proteome</keyword>
<feature type="compositionally biased region" description="Polar residues" evidence="1">
    <location>
        <begin position="227"/>
        <end position="241"/>
    </location>
</feature>
<dbReference type="EMBL" id="VFNX01000001">
    <property type="protein sequence ID" value="TQK96004.1"/>
    <property type="molecule type" value="Genomic_DNA"/>
</dbReference>
<evidence type="ECO:0000256" key="1">
    <source>
        <dbReference type="SAM" id="MobiDB-lite"/>
    </source>
</evidence>
<feature type="compositionally biased region" description="Low complexity" evidence="1">
    <location>
        <begin position="17"/>
        <end position="27"/>
    </location>
</feature>
<name>A0A542UA90_9ACTN</name>
<reference evidence="3 4" key="1">
    <citation type="submission" date="2019-06" db="EMBL/GenBank/DDBJ databases">
        <title>Sequencing the genomes of 1000 actinobacteria strains.</title>
        <authorList>
            <person name="Klenk H.-P."/>
        </authorList>
    </citation>
    <scope>NUCLEOTIDE SEQUENCE [LARGE SCALE GENOMIC DNA]</scope>
    <source>
        <strain evidence="3 4">DSM 41929</strain>
    </source>
</reference>
<feature type="signal peptide" evidence="2">
    <location>
        <begin position="1"/>
        <end position="16"/>
    </location>
</feature>
<keyword evidence="2" id="KW-0732">Signal</keyword>
<accession>A0A542UA90</accession>
<feature type="compositionally biased region" description="Low complexity" evidence="1">
    <location>
        <begin position="326"/>
        <end position="343"/>
    </location>
</feature>
<comment type="caution">
    <text evidence="3">The sequence shown here is derived from an EMBL/GenBank/DDBJ whole genome shotgun (WGS) entry which is preliminary data.</text>
</comment>